<name>Q2J6C7_FRACC</name>
<dbReference type="GO" id="GO:0046417">
    <property type="term" value="P:chorismate metabolic process"/>
    <property type="evidence" value="ECO:0007669"/>
    <property type="project" value="InterPro"/>
</dbReference>
<feature type="coiled-coil region" evidence="1">
    <location>
        <begin position="24"/>
        <end position="51"/>
    </location>
</feature>
<sequence length="93" mass="10129">MENVVDAPSTAPAIASIDEGRQLIDDIDAQLRDLVATRRDLSQQIQALRSAEGGPRIQHARENEIIAIWADKLGPRGVEIAMAVLTLCRGTVR</sequence>
<dbReference type="Proteomes" id="UP000001937">
    <property type="component" value="Chromosome"/>
</dbReference>
<dbReference type="RefSeq" id="WP_011438189.1">
    <property type="nucleotide sequence ID" value="NC_007777.1"/>
</dbReference>
<dbReference type="Pfam" id="PF01817">
    <property type="entry name" value="CM_2"/>
    <property type="match status" value="1"/>
</dbReference>
<protein>
    <submittedName>
        <fullName evidence="2">Uncharacterized protein</fullName>
    </submittedName>
</protein>
<dbReference type="OrthoDB" id="3213864at2"/>
<evidence type="ECO:0000313" key="3">
    <source>
        <dbReference type="Proteomes" id="UP000001937"/>
    </source>
</evidence>
<dbReference type="GO" id="GO:0004106">
    <property type="term" value="F:chorismate mutase activity"/>
    <property type="evidence" value="ECO:0007669"/>
    <property type="project" value="InterPro"/>
</dbReference>
<keyword evidence="3" id="KW-1185">Reference proteome</keyword>
<dbReference type="PROSITE" id="PS51168">
    <property type="entry name" value="CHORISMATE_MUT_2"/>
    <property type="match status" value="1"/>
</dbReference>
<accession>Q2J6C7</accession>
<accession>A0A1X1PSC5</accession>
<evidence type="ECO:0000256" key="1">
    <source>
        <dbReference type="SAM" id="Coils"/>
    </source>
</evidence>
<evidence type="ECO:0000313" key="2">
    <source>
        <dbReference type="EMBL" id="ABD13165.1"/>
    </source>
</evidence>
<proteinExistence type="predicted"/>
<dbReference type="NCBIfam" id="NF005894">
    <property type="entry name" value="PRK07857.1"/>
    <property type="match status" value="1"/>
</dbReference>
<dbReference type="InterPro" id="IPR036263">
    <property type="entry name" value="Chorismate_II_sf"/>
</dbReference>
<dbReference type="KEGG" id="fra:Francci3_3815"/>
<dbReference type="EMBL" id="CP000249">
    <property type="protein sequence ID" value="ABD13165.1"/>
    <property type="molecule type" value="Genomic_DNA"/>
</dbReference>
<keyword evidence="1" id="KW-0175">Coiled coil</keyword>
<dbReference type="STRING" id="106370.Francci3_3815"/>
<dbReference type="InterPro" id="IPR036979">
    <property type="entry name" value="CM_dom_sf"/>
</dbReference>
<dbReference type="Gene3D" id="1.20.59.10">
    <property type="entry name" value="Chorismate mutase"/>
    <property type="match status" value="1"/>
</dbReference>
<dbReference type="InterPro" id="IPR002701">
    <property type="entry name" value="CM_II_prokaryot"/>
</dbReference>
<dbReference type="HOGENOM" id="CLU_139648_2_0_11"/>
<gene>
    <name evidence="2" type="ordered locus">Francci3_3815</name>
</gene>
<dbReference type="AlphaFoldDB" id="Q2J6C7"/>
<dbReference type="SMART" id="SM00830">
    <property type="entry name" value="CM_2"/>
    <property type="match status" value="1"/>
</dbReference>
<dbReference type="SUPFAM" id="SSF48600">
    <property type="entry name" value="Chorismate mutase II"/>
    <property type="match status" value="1"/>
</dbReference>
<dbReference type="eggNOG" id="COG1605">
    <property type="taxonomic scope" value="Bacteria"/>
</dbReference>
<reference evidence="2 3" key="1">
    <citation type="journal article" date="2007" name="Genome Res.">
        <title>Genome characteristics of facultatively symbiotic Frankia sp. strains reflect host range and host plant biogeography.</title>
        <authorList>
            <person name="Normand P."/>
            <person name="Lapierre P."/>
            <person name="Tisa L.S."/>
            <person name="Gogarten J.P."/>
            <person name="Alloisio N."/>
            <person name="Bagnarol E."/>
            <person name="Bassi C.A."/>
            <person name="Berry A.M."/>
            <person name="Bickhart D.M."/>
            <person name="Choisne N."/>
            <person name="Couloux A."/>
            <person name="Cournoyer B."/>
            <person name="Cruveiller S."/>
            <person name="Daubin V."/>
            <person name="Demange N."/>
            <person name="Francino M.P."/>
            <person name="Goltsman E."/>
            <person name="Huang Y."/>
            <person name="Kopp O.R."/>
            <person name="Labarre L."/>
            <person name="Lapidus A."/>
            <person name="Lavire C."/>
            <person name="Marechal J."/>
            <person name="Martinez M."/>
            <person name="Mastronunzio J.E."/>
            <person name="Mullin B.C."/>
            <person name="Niemann J."/>
            <person name="Pujic P."/>
            <person name="Rawnsley T."/>
            <person name="Rouy Z."/>
            <person name="Schenowitz C."/>
            <person name="Sellstedt A."/>
            <person name="Tavares F."/>
            <person name="Tomkins J.P."/>
            <person name="Vallenet D."/>
            <person name="Valverde C."/>
            <person name="Wall L.G."/>
            <person name="Wang Y."/>
            <person name="Medigue C."/>
            <person name="Benson D.R."/>
        </authorList>
    </citation>
    <scope>NUCLEOTIDE SEQUENCE [LARGE SCALE GENOMIC DNA]</scope>
    <source>
        <strain evidence="3">DSM 45818 / CECT 9043 / CcI3</strain>
    </source>
</reference>
<organism evidence="2 3">
    <name type="scientific">Frankia casuarinae (strain DSM 45818 / CECT 9043 / HFP020203 / CcI3)</name>
    <dbReference type="NCBI Taxonomy" id="106370"/>
    <lineage>
        <taxon>Bacteria</taxon>
        <taxon>Bacillati</taxon>
        <taxon>Actinomycetota</taxon>
        <taxon>Actinomycetes</taxon>
        <taxon>Frankiales</taxon>
        <taxon>Frankiaceae</taxon>
        <taxon>Frankia</taxon>
    </lineage>
</organism>